<proteinExistence type="predicted"/>
<protein>
    <submittedName>
        <fullName evidence="1">Uncharacterized protein</fullName>
    </submittedName>
</protein>
<gene>
    <name evidence="1" type="ORF">PGTUg99_019846</name>
</gene>
<comment type="caution">
    <text evidence="1">The sequence shown here is derived from an EMBL/GenBank/DDBJ whole genome shotgun (WGS) entry which is preliminary data.</text>
</comment>
<evidence type="ECO:0000313" key="2">
    <source>
        <dbReference type="Proteomes" id="UP000325313"/>
    </source>
</evidence>
<name>A0A5B0NH25_PUCGR</name>
<organism evidence="1 2">
    <name type="scientific">Puccinia graminis f. sp. tritici</name>
    <dbReference type="NCBI Taxonomy" id="56615"/>
    <lineage>
        <taxon>Eukaryota</taxon>
        <taxon>Fungi</taxon>
        <taxon>Dikarya</taxon>
        <taxon>Basidiomycota</taxon>
        <taxon>Pucciniomycotina</taxon>
        <taxon>Pucciniomycetes</taxon>
        <taxon>Pucciniales</taxon>
        <taxon>Pucciniaceae</taxon>
        <taxon>Puccinia</taxon>
    </lineage>
</organism>
<evidence type="ECO:0000313" key="1">
    <source>
        <dbReference type="EMBL" id="KAA1087872.1"/>
    </source>
</evidence>
<sequence length="135" mass="15552">MPESTPSAHMLNFLLNKFGCDDNNQGIIISGNKPFHSTNRALPNRAEPAMKIPELGESRSRPSHHERVRKYYRQHRRKYLDPGFLHIYVPTHQMVVTHSHGRPDELKRVTLFLKESLATPDHQADADYPAECNNL</sequence>
<dbReference type="EMBL" id="VDEP01000409">
    <property type="protein sequence ID" value="KAA1087872.1"/>
    <property type="molecule type" value="Genomic_DNA"/>
</dbReference>
<accession>A0A5B0NH25</accession>
<dbReference type="Proteomes" id="UP000325313">
    <property type="component" value="Unassembled WGS sequence"/>
</dbReference>
<reference evidence="1 2" key="1">
    <citation type="submission" date="2019-05" db="EMBL/GenBank/DDBJ databases">
        <title>Emergence of the Ug99 lineage of the wheat stem rust pathogen through somatic hybridization.</title>
        <authorList>
            <person name="Li F."/>
            <person name="Upadhyaya N.M."/>
            <person name="Sperschneider J."/>
            <person name="Matny O."/>
            <person name="Nguyen-Phuc H."/>
            <person name="Mago R."/>
            <person name="Raley C."/>
            <person name="Miller M.E."/>
            <person name="Silverstein K.A.T."/>
            <person name="Henningsen E."/>
            <person name="Hirsch C.D."/>
            <person name="Visser B."/>
            <person name="Pretorius Z.A."/>
            <person name="Steffenson B.J."/>
            <person name="Schwessinger B."/>
            <person name="Dodds P.N."/>
            <person name="Figueroa M."/>
        </authorList>
    </citation>
    <scope>NUCLEOTIDE SEQUENCE [LARGE SCALE GENOMIC DNA]</scope>
    <source>
        <strain evidence="1 2">Ug99</strain>
    </source>
</reference>
<dbReference type="AlphaFoldDB" id="A0A5B0NH25"/>